<reference evidence="3" key="1">
    <citation type="submission" date="2020-10" db="EMBL/GenBank/DDBJ databases">
        <authorList>
            <person name="Gilroy R."/>
        </authorList>
    </citation>
    <scope>NUCLEOTIDE SEQUENCE</scope>
    <source>
        <strain evidence="3">CHK189-12415</strain>
    </source>
</reference>
<dbReference type="SMART" id="SM00363">
    <property type="entry name" value="S4"/>
    <property type="match status" value="1"/>
</dbReference>
<keyword evidence="1" id="KW-0694">RNA-binding</keyword>
<comment type="caution">
    <text evidence="3">The sequence shown here is derived from an EMBL/GenBank/DDBJ whole genome shotgun (WGS) entry which is preliminary data.</text>
</comment>
<dbReference type="InterPro" id="IPR012677">
    <property type="entry name" value="Nucleotide-bd_a/b_plait_sf"/>
</dbReference>
<dbReference type="Proteomes" id="UP000824241">
    <property type="component" value="Unassembled WGS sequence"/>
</dbReference>
<organism evidence="3 4">
    <name type="scientific">Candidatus Faecivivens stercoravium</name>
    <dbReference type="NCBI Taxonomy" id="2840803"/>
    <lineage>
        <taxon>Bacteria</taxon>
        <taxon>Bacillati</taxon>
        <taxon>Bacillota</taxon>
        <taxon>Clostridia</taxon>
        <taxon>Eubacteriales</taxon>
        <taxon>Oscillospiraceae</taxon>
        <taxon>Oscillospiraceae incertae sedis</taxon>
        <taxon>Candidatus Faecivivens</taxon>
    </lineage>
</organism>
<evidence type="ECO:0000313" key="4">
    <source>
        <dbReference type="Proteomes" id="UP000824241"/>
    </source>
</evidence>
<protein>
    <recommendedName>
        <fullName evidence="2">RNA-binding S4 domain-containing protein</fullName>
    </recommendedName>
</protein>
<evidence type="ECO:0000256" key="1">
    <source>
        <dbReference type="PROSITE-ProRule" id="PRU00182"/>
    </source>
</evidence>
<dbReference type="SUPFAM" id="SSF55174">
    <property type="entry name" value="Alpha-L RNA-binding motif"/>
    <property type="match status" value="1"/>
</dbReference>
<dbReference type="EMBL" id="DVHA01000133">
    <property type="protein sequence ID" value="HIR60743.1"/>
    <property type="molecule type" value="Genomic_DNA"/>
</dbReference>
<feature type="domain" description="RNA-binding S4" evidence="2">
    <location>
        <begin position="177"/>
        <end position="234"/>
    </location>
</feature>
<gene>
    <name evidence="3" type="ORF">IAB37_04120</name>
</gene>
<dbReference type="AlphaFoldDB" id="A0A9D1J4S3"/>
<dbReference type="Gene3D" id="3.30.70.330">
    <property type="match status" value="1"/>
</dbReference>
<dbReference type="CDD" id="cd00165">
    <property type="entry name" value="S4"/>
    <property type="match status" value="1"/>
</dbReference>
<accession>A0A9D1J4S3</accession>
<evidence type="ECO:0000259" key="2">
    <source>
        <dbReference type="SMART" id="SM00363"/>
    </source>
</evidence>
<dbReference type="GO" id="GO:0003723">
    <property type="term" value="F:RNA binding"/>
    <property type="evidence" value="ECO:0007669"/>
    <property type="project" value="UniProtKB-KW"/>
</dbReference>
<evidence type="ECO:0000313" key="3">
    <source>
        <dbReference type="EMBL" id="HIR60743.1"/>
    </source>
</evidence>
<dbReference type="Pfam" id="PF17774">
    <property type="entry name" value="YlmH_RBD"/>
    <property type="match status" value="1"/>
</dbReference>
<dbReference type="InterPro" id="IPR002942">
    <property type="entry name" value="S4_RNA-bd"/>
</dbReference>
<proteinExistence type="predicted"/>
<name>A0A9D1J4S3_9FIRM</name>
<dbReference type="PROSITE" id="PS50889">
    <property type="entry name" value="S4"/>
    <property type="match status" value="1"/>
</dbReference>
<dbReference type="InterPro" id="IPR040591">
    <property type="entry name" value="RqcP2_RBD"/>
</dbReference>
<dbReference type="Gene3D" id="3.30.1370.160">
    <property type="match status" value="1"/>
</dbReference>
<reference evidence="3" key="2">
    <citation type="journal article" date="2021" name="PeerJ">
        <title>Extensive microbial diversity within the chicken gut microbiome revealed by metagenomics and culture.</title>
        <authorList>
            <person name="Gilroy R."/>
            <person name="Ravi A."/>
            <person name="Getino M."/>
            <person name="Pursley I."/>
            <person name="Horton D.L."/>
            <person name="Alikhan N.F."/>
            <person name="Baker D."/>
            <person name="Gharbi K."/>
            <person name="Hall N."/>
            <person name="Watson M."/>
            <person name="Adriaenssens E.M."/>
            <person name="Foster-Nyarko E."/>
            <person name="Jarju S."/>
            <person name="Secka A."/>
            <person name="Antonio M."/>
            <person name="Oren A."/>
            <person name="Chaudhuri R.R."/>
            <person name="La Ragione R."/>
            <person name="Hildebrand F."/>
            <person name="Pallen M.J."/>
        </authorList>
    </citation>
    <scope>NUCLEOTIDE SEQUENCE</scope>
    <source>
        <strain evidence="3">CHK189-12415</strain>
    </source>
</reference>
<sequence>MDSGKETGYFLQSVRNLFALADKQSAPKFSDFLSEEQQAEAEPLARRLARETGMEILFWGGYEGAVRVMLGVFPDPYPPDPGLFPITGITARARKADKLEHRAIMGTLLGGQLKREMLGDLIPGEGEAYIFADERVEKALLTQFDRIGGIGVRMEKGTPEIRREDHFEPVRGTLASVRLDAAVAMLAGTGREKAAALIREGLVSVGHIEEKNVSRRLREGDVLVIRRRGKYKLETVGEPTRKGRIPVTFQKYL</sequence>